<dbReference type="SMART" id="SM00409">
    <property type="entry name" value="IG"/>
    <property type="match status" value="1"/>
</dbReference>
<dbReference type="Proteomes" id="UP001469553">
    <property type="component" value="Unassembled WGS sequence"/>
</dbReference>
<sequence length="150" mass="16827">MTVNVTKILNVTYVKTPTITGESTIMQDGSLNLTCTGDSFPPFDITWTKPGINKTLNSKTGPETSTLVIHNVTEEHSGQYVCCANHLNTTLFQDINITVISKYSAKPCNISVILYKFRSVTTQEILYILKSCIFYFWTDTNFSLSLSQYC</sequence>
<accession>A0ABV0Z3D6</accession>
<dbReference type="EMBL" id="JAHRIP010050174">
    <property type="protein sequence ID" value="MEQ2300702.1"/>
    <property type="molecule type" value="Genomic_DNA"/>
</dbReference>
<proteinExistence type="predicted"/>
<comment type="subcellular location">
    <subcellularLocation>
        <location evidence="1">Membrane</location>
        <topology evidence="1">Single-pass type I membrane protein</topology>
    </subcellularLocation>
</comment>
<evidence type="ECO:0000313" key="7">
    <source>
        <dbReference type="EMBL" id="MEQ2300702.1"/>
    </source>
</evidence>
<keyword evidence="4" id="KW-0325">Glycoprotein</keyword>
<dbReference type="PANTHER" id="PTHR11640">
    <property type="entry name" value="NEPHRIN"/>
    <property type="match status" value="1"/>
</dbReference>
<dbReference type="InterPro" id="IPR007110">
    <property type="entry name" value="Ig-like_dom"/>
</dbReference>
<dbReference type="InterPro" id="IPR036179">
    <property type="entry name" value="Ig-like_dom_sf"/>
</dbReference>
<dbReference type="InterPro" id="IPR013783">
    <property type="entry name" value="Ig-like_fold"/>
</dbReference>
<dbReference type="InterPro" id="IPR003599">
    <property type="entry name" value="Ig_sub"/>
</dbReference>
<keyword evidence="3" id="KW-1015">Disulfide bond</keyword>
<evidence type="ECO:0000259" key="6">
    <source>
        <dbReference type="PROSITE" id="PS50835"/>
    </source>
</evidence>
<dbReference type="Gene3D" id="2.60.40.10">
    <property type="entry name" value="Immunoglobulins"/>
    <property type="match status" value="1"/>
</dbReference>
<dbReference type="SMART" id="SM00408">
    <property type="entry name" value="IGc2"/>
    <property type="match status" value="1"/>
</dbReference>
<keyword evidence="5" id="KW-0393">Immunoglobulin domain</keyword>
<dbReference type="InterPro" id="IPR051275">
    <property type="entry name" value="Cell_adhesion_signaling"/>
</dbReference>
<gene>
    <name evidence="7" type="ORF">AMECASPLE_028524</name>
</gene>
<evidence type="ECO:0000313" key="8">
    <source>
        <dbReference type="Proteomes" id="UP001469553"/>
    </source>
</evidence>
<keyword evidence="8" id="KW-1185">Reference proteome</keyword>
<comment type="caution">
    <text evidence="7">The sequence shown here is derived from an EMBL/GenBank/DDBJ whole genome shotgun (WGS) entry which is preliminary data.</text>
</comment>
<dbReference type="CDD" id="cd00096">
    <property type="entry name" value="Ig"/>
    <property type="match status" value="1"/>
</dbReference>
<evidence type="ECO:0000256" key="1">
    <source>
        <dbReference type="ARBA" id="ARBA00004479"/>
    </source>
</evidence>
<name>A0ABV0Z3D6_9TELE</name>
<keyword evidence="2" id="KW-0472">Membrane</keyword>
<dbReference type="PANTHER" id="PTHR11640:SF164">
    <property type="entry name" value="MAM DOMAIN-CONTAINING GLYCOSYLPHOSPHATIDYLINOSITOL ANCHOR PROTEIN 1"/>
    <property type="match status" value="1"/>
</dbReference>
<protein>
    <recommendedName>
        <fullName evidence="6">Ig-like domain-containing protein</fullName>
    </recommendedName>
</protein>
<organism evidence="7 8">
    <name type="scientific">Ameca splendens</name>
    <dbReference type="NCBI Taxonomy" id="208324"/>
    <lineage>
        <taxon>Eukaryota</taxon>
        <taxon>Metazoa</taxon>
        <taxon>Chordata</taxon>
        <taxon>Craniata</taxon>
        <taxon>Vertebrata</taxon>
        <taxon>Euteleostomi</taxon>
        <taxon>Actinopterygii</taxon>
        <taxon>Neopterygii</taxon>
        <taxon>Teleostei</taxon>
        <taxon>Neoteleostei</taxon>
        <taxon>Acanthomorphata</taxon>
        <taxon>Ovalentaria</taxon>
        <taxon>Atherinomorphae</taxon>
        <taxon>Cyprinodontiformes</taxon>
        <taxon>Goodeidae</taxon>
        <taxon>Ameca</taxon>
    </lineage>
</organism>
<dbReference type="PROSITE" id="PS50835">
    <property type="entry name" value="IG_LIKE"/>
    <property type="match status" value="1"/>
</dbReference>
<dbReference type="SUPFAM" id="SSF48726">
    <property type="entry name" value="Immunoglobulin"/>
    <property type="match status" value="1"/>
</dbReference>
<evidence type="ECO:0000256" key="2">
    <source>
        <dbReference type="ARBA" id="ARBA00023136"/>
    </source>
</evidence>
<evidence type="ECO:0000256" key="3">
    <source>
        <dbReference type="ARBA" id="ARBA00023157"/>
    </source>
</evidence>
<evidence type="ECO:0000256" key="5">
    <source>
        <dbReference type="ARBA" id="ARBA00023319"/>
    </source>
</evidence>
<dbReference type="Pfam" id="PF13927">
    <property type="entry name" value="Ig_3"/>
    <property type="match status" value="1"/>
</dbReference>
<reference evidence="7 8" key="1">
    <citation type="submission" date="2021-06" db="EMBL/GenBank/DDBJ databases">
        <authorList>
            <person name="Palmer J.M."/>
        </authorList>
    </citation>
    <scope>NUCLEOTIDE SEQUENCE [LARGE SCALE GENOMIC DNA]</scope>
    <source>
        <strain evidence="7 8">AS_MEX2019</strain>
        <tissue evidence="7">Muscle</tissue>
    </source>
</reference>
<feature type="domain" description="Ig-like" evidence="6">
    <location>
        <begin position="17"/>
        <end position="98"/>
    </location>
</feature>
<evidence type="ECO:0000256" key="4">
    <source>
        <dbReference type="ARBA" id="ARBA00023180"/>
    </source>
</evidence>
<dbReference type="InterPro" id="IPR003598">
    <property type="entry name" value="Ig_sub2"/>
</dbReference>